<sequence>MVRPPMTDPSKRPTYVGVFLLALATLVVEILLTRISSVIGLYHLAFFVISLTMLGMTAGAVAVFLLPSAFEQAKVPDRMAQAALGFALSTPIAVGVAMSMPLVRVDSLMGFLALSLYAGALAIPNVFAGVALTLALTRAQLLTSIAYGVDLLGAAAGCGLVIVLLDLVDAPSAVLVAAGLAGLGAASFAVGAANRGLAVGAGVCAVCLFGLGYANASAEQPALRPAWVKGAPEDLAQYDFVGWNTYSRITVNQRVHERPHLWAGSRLLPPALADPVDQRSIKVDGAAATRMFAHANDLDAHAYLDWDITSFVHQLRPSGPAAIIGVGGGRDVIVAARHGHAPIVGIELNDLIVHLHTHGMAAYSGLIEIPGVELHAAEARSFLQTETRRFSVITMSLIDTWAATGAGSYSLSENGLYTVEAWDLFLNRLDDHGVFTVSRWYNPKSPGETARMLALAMDVLWRRGVEDPRAHLIVLQNLHVATLLVSPAPFSTADIDTMQQAAVRMGFTMLATPRRGPLHEGTLAQLWAVPDHASLGTWADKQALDLSPPTDDRPFFFNMLTPQRWLQSPGSAAELDVAFLGNLEATQTLVYATLVSLLLALTTIVAPLLVRWRALAGVPRLELAASTAYFTLIGLGFMFVEIGLLSRLNVFLGHPTLALAVLLGAIISFTGLGSLASAKLPIESSARLARVYPLIPFALVLVALVSTGPLTHAFVGGSLAVRILVGVGIVAVPALGMGLGFPLGLRLVQRRRTLEGGPELGPWLWGMNGAAGVCASGLALIASMAWGVPVTLGVGAACYLVLLPCTWVLSR</sequence>
<keyword evidence="1" id="KW-0812">Transmembrane</keyword>
<feature type="transmembrane region" description="Helical" evidence="1">
    <location>
        <begin position="197"/>
        <end position="216"/>
    </location>
</feature>
<feature type="transmembrane region" description="Helical" evidence="1">
    <location>
        <begin position="792"/>
        <end position="810"/>
    </location>
</feature>
<organism evidence="2 3">
    <name type="scientific">Enhygromyxa salina</name>
    <dbReference type="NCBI Taxonomy" id="215803"/>
    <lineage>
        <taxon>Bacteria</taxon>
        <taxon>Pseudomonadati</taxon>
        <taxon>Myxococcota</taxon>
        <taxon>Polyangia</taxon>
        <taxon>Nannocystales</taxon>
        <taxon>Nannocystaceae</taxon>
        <taxon>Enhygromyxa</taxon>
    </lineage>
</organism>
<feature type="transmembrane region" description="Helical" evidence="1">
    <location>
        <begin position="622"/>
        <end position="645"/>
    </location>
</feature>
<feature type="transmembrane region" description="Helical" evidence="1">
    <location>
        <begin position="12"/>
        <end position="32"/>
    </location>
</feature>
<keyword evidence="1" id="KW-1133">Transmembrane helix</keyword>
<feature type="transmembrane region" description="Helical" evidence="1">
    <location>
        <begin position="82"/>
        <end position="103"/>
    </location>
</feature>
<feature type="transmembrane region" description="Helical" evidence="1">
    <location>
        <begin position="657"/>
        <end position="676"/>
    </location>
</feature>
<dbReference type="Gene3D" id="3.40.50.150">
    <property type="entry name" value="Vaccinia Virus protein VP39"/>
    <property type="match status" value="1"/>
</dbReference>
<dbReference type="SUPFAM" id="SSF53335">
    <property type="entry name" value="S-adenosyl-L-methionine-dependent methyltransferases"/>
    <property type="match status" value="1"/>
</dbReference>
<feature type="transmembrane region" description="Helical" evidence="1">
    <location>
        <begin position="141"/>
        <end position="164"/>
    </location>
</feature>
<evidence type="ECO:0000313" key="3">
    <source>
        <dbReference type="Proteomes" id="UP000031599"/>
    </source>
</evidence>
<accession>A0A0C2DG01</accession>
<evidence type="ECO:0000313" key="2">
    <source>
        <dbReference type="EMBL" id="KIG18612.1"/>
    </source>
</evidence>
<feature type="transmembrane region" description="Helical" evidence="1">
    <location>
        <begin position="763"/>
        <end position="786"/>
    </location>
</feature>
<feature type="transmembrane region" description="Helical" evidence="1">
    <location>
        <begin position="688"/>
        <end position="707"/>
    </location>
</feature>
<reference evidence="2 3" key="1">
    <citation type="submission" date="2014-12" db="EMBL/GenBank/DDBJ databases">
        <title>Genome assembly of Enhygromyxa salina DSM 15201.</title>
        <authorList>
            <person name="Sharma G."/>
            <person name="Subramanian S."/>
        </authorList>
    </citation>
    <scope>NUCLEOTIDE SEQUENCE [LARGE SCALE GENOMIC DNA]</scope>
    <source>
        <strain evidence="2 3">DSM 15201</strain>
    </source>
</reference>
<dbReference type="Proteomes" id="UP000031599">
    <property type="component" value="Unassembled WGS sequence"/>
</dbReference>
<keyword evidence="1" id="KW-0472">Membrane</keyword>
<proteinExistence type="predicted"/>
<feature type="transmembrane region" description="Helical" evidence="1">
    <location>
        <begin position="589"/>
        <end position="610"/>
    </location>
</feature>
<comment type="caution">
    <text evidence="2">The sequence shown here is derived from an EMBL/GenBank/DDBJ whole genome shotgun (WGS) entry which is preliminary data.</text>
</comment>
<evidence type="ECO:0000256" key="1">
    <source>
        <dbReference type="SAM" id="Phobius"/>
    </source>
</evidence>
<evidence type="ECO:0008006" key="4">
    <source>
        <dbReference type="Google" id="ProtNLM"/>
    </source>
</evidence>
<dbReference type="InterPro" id="IPR029063">
    <property type="entry name" value="SAM-dependent_MTases_sf"/>
</dbReference>
<protein>
    <recommendedName>
        <fullName evidence="4">Spermidine synthase</fullName>
    </recommendedName>
</protein>
<name>A0A0C2DG01_9BACT</name>
<feature type="transmembrane region" description="Helical" evidence="1">
    <location>
        <begin position="44"/>
        <end position="70"/>
    </location>
</feature>
<gene>
    <name evidence="2" type="ORF">DB30_00297</name>
</gene>
<dbReference type="AlphaFoldDB" id="A0A0C2DG01"/>
<feature type="transmembrane region" description="Helical" evidence="1">
    <location>
        <begin position="170"/>
        <end position="190"/>
    </location>
</feature>
<dbReference type="EMBL" id="JMCC02000010">
    <property type="protein sequence ID" value="KIG18612.1"/>
    <property type="molecule type" value="Genomic_DNA"/>
</dbReference>
<feature type="transmembrane region" description="Helical" evidence="1">
    <location>
        <begin position="719"/>
        <end position="743"/>
    </location>
</feature>
<feature type="transmembrane region" description="Helical" evidence="1">
    <location>
        <begin position="109"/>
        <end position="134"/>
    </location>
</feature>